<evidence type="ECO:0008006" key="4">
    <source>
        <dbReference type="Google" id="ProtNLM"/>
    </source>
</evidence>
<dbReference type="Proteomes" id="UP000177943">
    <property type="component" value="Unassembled WGS sequence"/>
</dbReference>
<sequence length="108" mass="12361">MSFYRNITESYYARRGIFVILAFVAVSFLLTYSYFINKAVRNTVMRQKTAVELNSISSSVAELESRFIALKRTVTTEKAEELGFKEVTDLEFISKKSFGHALSLNNEI</sequence>
<gene>
    <name evidence="2" type="ORF">A3D56_00165</name>
</gene>
<evidence type="ECO:0000313" key="2">
    <source>
        <dbReference type="EMBL" id="OHA28079.1"/>
    </source>
</evidence>
<evidence type="ECO:0000313" key="3">
    <source>
        <dbReference type="Proteomes" id="UP000177943"/>
    </source>
</evidence>
<reference evidence="2 3" key="1">
    <citation type="journal article" date="2016" name="Nat. Commun.">
        <title>Thousands of microbial genomes shed light on interconnected biogeochemical processes in an aquifer system.</title>
        <authorList>
            <person name="Anantharaman K."/>
            <person name="Brown C.T."/>
            <person name="Hug L.A."/>
            <person name="Sharon I."/>
            <person name="Castelle C.J."/>
            <person name="Probst A.J."/>
            <person name="Thomas B.C."/>
            <person name="Singh A."/>
            <person name="Wilkins M.J."/>
            <person name="Karaoz U."/>
            <person name="Brodie E.L."/>
            <person name="Williams K.H."/>
            <person name="Hubbard S.S."/>
            <person name="Banfield J.F."/>
        </authorList>
    </citation>
    <scope>NUCLEOTIDE SEQUENCE [LARGE SCALE GENOMIC DNA]</scope>
</reference>
<keyword evidence="1" id="KW-0812">Transmembrane</keyword>
<keyword evidence="1" id="KW-1133">Transmembrane helix</keyword>
<proteinExistence type="predicted"/>
<name>A0A1G2MXZ8_9BACT</name>
<evidence type="ECO:0000256" key="1">
    <source>
        <dbReference type="SAM" id="Phobius"/>
    </source>
</evidence>
<keyword evidence="1" id="KW-0472">Membrane</keyword>
<accession>A0A1G2MXZ8</accession>
<dbReference type="AlphaFoldDB" id="A0A1G2MXZ8"/>
<feature type="transmembrane region" description="Helical" evidence="1">
    <location>
        <begin position="12"/>
        <end position="36"/>
    </location>
</feature>
<protein>
    <recommendedName>
        <fullName evidence="4">Cell division protein FtsL</fullName>
    </recommendedName>
</protein>
<comment type="caution">
    <text evidence="2">The sequence shown here is derived from an EMBL/GenBank/DDBJ whole genome shotgun (WGS) entry which is preliminary data.</text>
</comment>
<dbReference type="EMBL" id="MHRP01000001">
    <property type="protein sequence ID" value="OHA28079.1"/>
    <property type="molecule type" value="Genomic_DNA"/>
</dbReference>
<organism evidence="2 3">
    <name type="scientific">Candidatus Taylorbacteria bacterium RIFCSPHIGHO2_02_FULL_45_35</name>
    <dbReference type="NCBI Taxonomy" id="1802311"/>
    <lineage>
        <taxon>Bacteria</taxon>
        <taxon>Candidatus Tayloriibacteriota</taxon>
    </lineage>
</organism>